<dbReference type="RefSeq" id="WP_034527642.1">
    <property type="nucleotide sequence ID" value="NZ_JGZP01000011.1"/>
</dbReference>
<protein>
    <recommendedName>
        <fullName evidence="3">Transcriptional regulator</fullName>
    </recommendedName>
</protein>
<accession>A0A087DQP3</accession>
<dbReference type="EMBL" id="JGZP01000011">
    <property type="protein sequence ID" value="KFI97843.1"/>
    <property type="molecule type" value="Genomic_DNA"/>
</dbReference>
<comment type="caution">
    <text evidence="1">The sequence shown here is derived from an EMBL/GenBank/DDBJ whole genome shotgun (WGS) entry which is preliminary data.</text>
</comment>
<keyword evidence="2" id="KW-1185">Reference proteome</keyword>
<dbReference type="Proteomes" id="UP000029004">
    <property type="component" value="Unassembled WGS sequence"/>
</dbReference>
<dbReference type="AlphaFoldDB" id="A0A087DQP3"/>
<organism evidence="1 2">
    <name type="scientific">Bifidobacterium stellenboschense</name>
    <dbReference type="NCBI Taxonomy" id="762211"/>
    <lineage>
        <taxon>Bacteria</taxon>
        <taxon>Bacillati</taxon>
        <taxon>Actinomycetota</taxon>
        <taxon>Actinomycetes</taxon>
        <taxon>Bifidobacteriales</taxon>
        <taxon>Bifidobacteriaceae</taxon>
        <taxon>Bifidobacterium</taxon>
    </lineage>
</organism>
<reference evidence="1 2" key="1">
    <citation type="submission" date="2014-03" db="EMBL/GenBank/DDBJ databases">
        <title>Genomics of Bifidobacteria.</title>
        <authorList>
            <person name="Ventura M."/>
            <person name="Milani C."/>
            <person name="Lugli G.A."/>
        </authorList>
    </citation>
    <scope>NUCLEOTIDE SEQUENCE [LARGE SCALE GENOMIC DNA]</scope>
    <source>
        <strain evidence="1 2">DSM 23968</strain>
    </source>
</reference>
<proteinExistence type="predicted"/>
<name>A0A087DQP3_9BIFI</name>
<gene>
    <name evidence="1" type="ORF">BSTEL_0654</name>
</gene>
<dbReference type="STRING" id="762211.BSTEL_0654"/>
<evidence type="ECO:0000313" key="1">
    <source>
        <dbReference type="EMBL" id="KFI97843.1"/>
    </source>
</evidence>
<sequence length="71" mass="7766">MRPITLTLTATMREILATLLNPYSTLTVGSNDSTAFRRLEAHGLIQPDMSGLWALTGPGRAIAKQLRKEQA</sequence>
<evidence type="ECO:0008006" key="3">
    <source>
        <dbReference type="Google" id="ProtNLM"/>
    </source>
</evidence>
<evidence type="ECO:0000313" key="2">
    <source>
        <dbReference type="Proteomes" id="UP000029004"/>
    </source>
</evidence>